<evidence type="ECO:0000313" key="7">
    <source>
        <dbReference type="EMBL" id="RAK00024.1"/>
    </source>
</evidence>
<dbReference type="OrthoDB" id="1682379at2"/>
<dbReference type="Pfam" id="PF13620">
    <property type="entry name" value="CarboxypepD_reg"/>
    <property type="match status" value="1"/>
</dbReference>
<protein>
    <submittedName>
        <fullName evidence="7">Carboxypeptidase-like protein</fullName>
    </submittedName>
</protein>
<dbReference type="EMBL" id="QLMC01000002">
    <property type="protein sequence ID" value="RAK00024.1"/>
    <property type="molecule type" value="Genomic_DNA"/>
</dbReference>
<feature type="chain" id="PRO_5016261309" evidence="5">
    <location>
        <begin position="20"/>
        <end position="958"/>
    </location>
</feature>
<dbReference type="SUPFAM" id="SSF56935">
    <property type="entry name" value="Porins"/>
    <property type="match status" value="1"/>
</dbReference>
<dbReference type="RefSeq" id="WP_111627806.1">
    <property type="nucleotide sequence ID" value="NZ_QLMC01000002.1"/>
</dbReference>
<dbReference type="InterPro" id="IPR008969">
    <property type="entry name" value="CarboxyPept-like_regulatory"/>
</dbReference>
<dbReference type="InterPro" id="IPR041700">
    <property type="entry name" value="OMP_b-brl_3"/>
</dbReference>
<keyword evidence="7" id="KW-0645">Protease</keyword>
<evidence type="ECO:0000256" key="4">
    <source>
        <dbReference type="SAM" id="MobiDB-lite"/>
    </source>
</evidence>
<evidence type="ECO:0000259" key="6">
    <source>
        <dbReference type="Pfam" id="PF14905"/>
    </source>
</evidence>
<dbReference type="Gene3D" id="2.40.170.20">
    <property type="entry name" value="TonB-dependent receptor, beta-barrel domain"/>
    <property type="match status" value="1"/>
</dbReference>
<reference evidence="7 8" key="1">
    <citation type="submission" date="2018-06" db="EMBL/GenBank/DDBJ databases">
        <title>Genomic Encyclopedia of Archaeal and Bacterial Type Strains, Phase II (KMG-II): from individual species to whole genera.</title>
        <authorList>
            <person name="Goeker M."/>
        </authorList>
    </citation>
    <scope>NUCLEOTIDE SEQUENCE [LARGE SCALE GENOMIC DNA]</scope>
    <source>
        <strain evidence="7 8">DSM 21851</strain>
    </source>
</reference>
<evidence type="ECO:0000256" key="2">
    <source>
        <dbReference type="ARBA" id="ARBA00023136"/>
    </source>
</evidence>
<sequence length="958" mass="106564">MRPLLSLLLLLVGFTTAVAQSQVRGVVVDSATRKPLMEATVSLLSARDSSVVTFMITNGDGAFAFSKVAVGTYRILISYVGYRSQSKRISVTADKPTLDAGTFELTAQAVNLNEVIVKQEGPPITIKQDTVEFNAGSFKTQPNAMVENMLKKLPGVEVDRDGTIKAQGQEVKKVLVDGKPFFGDDPKMATRNLPADIIDKIQLYDQQSDQAQFTGIDDGDRNKTINLVTKKNKRKGYFGQQSIGAGPNETSDAIRYGARLNLNRFNGEQQISLVGQANNVNSQGFTGQSIFGGGAGLGANFGGGGIIAAGGRGGRSGGGFGGSSNAITRTLAGGLNYRDAWGKKADLSASYFLNDLNTITDQQSRRQYALPDTSYQVNQNSTSRNQTTSHRFNMRFTYRIDSMTTLRIEPGFTVQNSLFQSLNQSRTLTSDAIGTGGPVDSTNLINTSNTRYNSTGNGISGNNNALLMRKFNRKGRTLSLNWNMVINNQNTDGINQSTNAFFGETGGRNQNINQRNEQSRRSVTNTVNLAYTEPLSLSKSLEFHYNYSLNRNTSDRTVNNYDESTGTYTVFNPALSNNFVNTYQTNRLGSTLQTKRLKYTYAVGFDVQQANLRSNNQTTDTELRKSFTNVLPNAMVTYTFSKSRTLRFMYRSRTNAPSVSQLQPVPDNTNPLNIRLGNPNLKQEFTHTVSLNYNNFQQTTFRSVFAMLNASQTNNKIVNATSFNNQGAQTTQPVNTNGYYNMNAFLALGRRIQPLKANVNLTSNVNFNRGVSLVNNQTNRSHHWTLSQGARINSNFDEKLEFGLSGNISYQTALYSLQSSQNTEFFNKSLSGDLYYQLPFRLVFTTDITYNNYSGKSAGSVQNFALWNVALTRQFFKNKQGELRLQVYDLLNQNRSINRNVTETYTEEMTSRVLNRYFMLSFTYNLRRFGSGPQGRSNRQERGQYDPQRGMPRPGRRN</sequence>
<evidence type="ECO:0000256" key="1">
    <source>
        <dbReference type="ARBA" id="ARBA00004442"/>
    </source>
</evidence>
<dbReference type="InterPro" id="IPR036942">
    <property type="entry name" value="Beta-barrel_TonB_sf"/>
</dbReference>
<dbReference type="Pfam" id="PF14905">
    <property type="entry name" value="OMP_b-brl_3"/>
    <property type="match status" value="1"/>
</dbReference>
<organism evidence="7 8">
    <name type="scientific">Larkinella arboricola</name>
    <dbReference type="NCBI Taxonomy" id="643671"/>
    <lineage>
        <taxon>Bacteria</taxon>
        <taxon>Pseudomonadati</taxon>
        <taxon>Bacteroidota</taxon>
        <taxon>Cytophagia</taxon>
        <taxon>Cytophagales</taxon>
        <taxon>Spirosomataceae</taxon>
        <taxon>Larkinella</taxon>
    </lineage>
</organism>
<gene>
    <name evidence="7" type="ORF">LX87_01721</name>
</gene>
<evidence type="ECO:0000256" key="3">
    <source>
        <dbReference type="ARBA" id="ARBA00023237"/>
    </source>
</evidence>
<comment type="subcellular location">
    <subcellularLocation>
        <location evidence="1">Cell outer membrane</location>
    </subcellularLocation>
</comment>
<keyword evidence="3" id="KW-0998">Cell outer membrane</keyword>
<dbReference type="GO" id="GO:0009279">
    <property type="term" value="C:cell outer membrane"/>
    <property type="evidence" value="ECO:0007669"/>
    <property type="project" value="UniProtKB-SubCell"/>
</dbReference>
<accession>A0A327X3X1</accession>
<keyword evidence="7" id="KW-0121">Carboxypeptidase</keyword>
<feature type="signal peptide" evidence="5">
    <location>
        <begin position="1"/>
        <end position="19"/>
    </location>
</feature>
<keyword evidence="2" id="KW-0472">Membrane</keyword>
<dbReference type="AlphaFoldDB" id="A0A327X3X1"/>
<feature type="domain" description="Outer membrane protein beta-barrel" evidence="6">
    <location>
        <begin position="469"/>
        <end position="822"/>
    </location>
</feature>
<feature type="region of interest" description="Disordered" evidence="4">
    <location>
        <begin position="930"/>
        <end position="958"/>
    </location>
</feature>
<keyword evidence="7" id="KW-0378">Hydrolase</keyword>
<keyword evidence="5" id="KW-0732">Signal</keyword>
<name>A0A327X3X1_LARAB</name>
<dbReference type="Proteomes" id="UP000248790">
    <property type="component" value="Unassembled WGS sequence"/>
</dbReference>
<dbReference type="SUPFAM" id="SSF49464">
    <property type="entry name" value="Carboxypeptidase regulatory domain-like"/>
    <property type="match status" value="1"/>
</dbReference>
<evidence type="ECO:0000256" key="5">
    <source>
        <dbReference type="SAM" id="SignalP"/>
    </source>
</evidence>
<keyword evidence="8" id="KW-1185">Reference proteome</keyword>
<dbReference type="Gene3D" id="2.60.40.1120">
    <property type="entry name" value="Carboxypeptidase-like, regulatory domain"/>
    <property type="match status" value="1"/>
</dbReference>
<dbReference type="GO" id="GO:0004180">
    <property type="term" value="F:carboxypeptidase activity"/>
    <property type="evidence" value="ECO:0007669"/>
    <property type="project" value="UniProtKB-KW"/>
</dbReference>
<comment type="caution">
    <text evidence="7">The sequence shown here is derived from an EMBL/GenBank/DDBJ whole genome shotgun (WGS) entry which is preliminary data.</text>
</comment>
<proteinExistence type="predicted"/>
<evidence type="ECO:0000313" key="8">
    <source>
        <dbReference type="Proteomes" id="UP000248790"/>
    </source>
</evidence>